<proteinExistence type="predicted"/>
<comment type="caution">
    <text evidence="1">The sequence shown here is derived from an EMBL/GenBank/DDBJ whole genome shotgun (WGS) entry which is preliminary data.</text>
</comment>
<accession>A0A9J5YMA6</accession>
<keyword evidence="2" id="KW-1185">Reference proteome</keyword>
<protein>
    <submittedName>
        <fullName evidence="1">Uncharacterized protein</fullName>
    </submittedName>
</protein>
<dbReference type="AlphaFoldDB" id="A0A9J5YMA6"/>
<sequence length="70" mass="8480">MYLSIVSTQYPSTSFILYFLQICQLPHEFTIADLECYLLYWFVLKGLRVQQLPREFMIADLECYLLDWFV</sequence>
<dbReference type="Proteomes" id="UP000824120">
    <property type="component" value="Chromosome 6"/>
</dbReference>
<name>A0A9J5YMA6_SOLCO</name>
<dbReference type="EMBL" id="JACXVP010000006">
    <property type="protein sequence ID" value="KAG5601529.1"/>
    <property type="molecule type" value="Genomic_DNA"/>
</dbReference>
<evidence type="ECO:0000313" key="1">
    <source>
        <dbReference type="EMBL" id="KAG5601529.1"/>
    </source>
</evidence>
<evidence type="ECO:0000313" key="2">
    <source>
        <dbReference type="Proteomes" id="UP000824120"/>
    </source>
</evidence>
<reference evidence="1 2" key="1">
    <citation type="submission" date="2020-09" db="EMBL/GenBank/DDBJ databases">
        <title>De no assembly of potato wild relative species, Solanum commersonii.</title>
        <authorList>
            <person name="Cho K."/>
        </authorList>
    </citation>
    <scope>NUCLEOTIDE SEQUENCE [LARGE SCALE GENOMIC DNA]</scope>
    <source>
        <strain evidence="1">LZ3.2</strain>
        <tissue evidence="1">Leaf</tissue>
    </source>
</reference>
<gene>
    <name evidence="1" type="ORF">H5410_032899</name>
</gene>
<organism evidence="1 2">
    <name type="scientific">Solanum commersonii</name>
    <name type="common">Commerson's wild potato</name>
    <name type="synonym">Commerson's nightshade</name>
    <dbReference type="NCBI Taxonomy" id="4109"/>
    <lineage>
        <taxon>Eukaryota</taxon>
        <taxon>Viridiplantae</taxon>
        <taxon>Streptophyta</taxon>
        <taxon>Embryophyta</taxon>
        <taxon>Tracheophyta</taxon>
        <taxon>Spermatophyta</taxon>
        <taxon>Magnoliopsida</taxon>
        <taxon>eudicotyledons</taxon>
        <taxon>Gunneridae</taxon>
        <taxon>Pentapetalae</taxon>
        <taxon>asterids</taxon>
        <taxon>lamiids</taxon>
        <taxon>Solanales</taxon>
        <taxon>Solanaceae</taxon>
        <taxon>Solanoideae</taxon>
        <taxon>Solaneae</taxon>
        <taxon>Solanum</taxon>
    </lineage>
</organism>